<evidence type="ECO:0008006" key="4">
    <source>
        <dbReference type="Google" id="ProtNLM"/>
    </source>
</evidence>
<name>A0A6G1K281_9PLEO</name>
<evidence type="ECO:0000256" key="1">
    <source>
        <dbReference type="SAM" id="SignalP"/>
    </source>
</evidence>
<dbReference type="EMBL" id="MU005775">
    <property type="protein sequence ID" value="KAF2706908.1"/>
    <property type="molecule type" value="Genomic_DNA"/>
</dbReference>
<accession>A0A6G1K281</accession>
<evidence type="ECO:0000313" key="3">
    <source>
        <dbReference type="Proteomes" id="UP000799428"/>
    </source>
</evidence>
<gene>
    <name evidence="2" type="ORF">K504DRAFT_493235</name>
</gene>
<feature type="chain" id="PRO_5026035736" description="Secreted protein" evidence="1">
    <location>
        <begin position="25"/>
        <end position="118"/>
    </location>
</feature>
<evidence type="ECO:0000313" key="2">
    <source>
        <dbReference type="EMBL" id="KAF2706908.1"/>
    </source>
</evidence>
<proteinExistence type="predicted"/>
<dbReference type="AlphaFoldDB" id="A0A6G1K281"/>
<dbReference type="Proteomes" id="UP000799428">
    <property type="component" value="Unassembled WGS sequence"/>
</dbReference>
<organism evidence="2 3">
    <name type="scientific">Pleomassaria siparia CBS 279.74</name>
    <dbReference type="NCBI Taxonomy" id="1314801"/>
    <lineage>
        <taxon>Eukaryota</taxon>
        <taxon>Fungi</taxon>
        <taxon>Dikarya</taxon>
        <taxon>Ascomycota</taxon>
        <taxon>Pezizomycotina</taxon>
        <taxon>Dothideomycetes</taxon>
        <taxon>Pleosporomycetidae</taxon>
        <taxon>Pleosporales</taxon>
        <taxon>Pleomassariaceae</taxon>
        <taxon>Pleomassaria</taxon>
    </lineage>
</organism>
<keyword evidence="3" id="KW-1185">Reference proteome</keyword>
<reference evidence="2" key="1">
    <citation type="journal article" date="2020" name="Stud. Mycol.">
        <title>101 Dothideomycetes genomes: a test case for predicting lifestyles and emergence of pathogens.</title>
        <authorList>
            <person name="Haridas S."/>
            <person name="Albert R."/>
            <person name="Binder M."/>
            <person name="Bloem J."/>
            <person name="Labutti K."/>
            <person name="Salamov A."/>
            <person name="Andreopoulos B."/>
            <person name="Baker S."/>
            <person name="Barry K."/>
            <person name="Bills G."/>
            <person name="Bluhm B."/>
            <person name="Cannon C."/>
            <person name="Castanera R."/>
            <person name="Culley D."/>
            <person name="Daum C."/>
            <person name="Ezra D."/>
            <person name="Gonzalez J."/>
            <person name="Henrissat B."/>
            <person name="Kuo A."/>
            <person name="Liang C."/>
            <person name="Lipzen A."/>
            <person name="Lutzoni F."/>
            <person name="Magnuson J."/>
            <person name="Mondo S."/>
            <person name="Nolan M."/>
            <person name="Ohm R."/>
            <person name="Pangilinan J."/>
            <person name="Park H.-J."/>
            <person name="Ramirez L."/>
            <person name="Alfaro M."/>
            <person name="Sun H."/>
            <person name="Tritt A."/>
            <person name="Yoshinaga Y."/>
            <person name="Zwiers L.-H."/>
            <person name="Turgeon B."/>
            <person name="Goodwin S."/>
            <person name="Spatafora J."/>
            <person name="Crous P."/>
            <person name="Grigoriev I."/>
        </authorList>
    </citation>
    <scope>NUCLEOTIDE SEQUENCE</scope>
    <source>
        <strain evidence="2">CBS 279.74</strain>
    </source>
</reference>
<sequence length="118" mass="13322">MAFVCVCVCVCACVLPCLPFVVQGRTYWEDLEGPQWRSVRIRGRGSLLSGTEGSLQPMTRVLGASCQMFSTVPSLGHVLDRSNFRVWWRERGRGSGGVVWHTHTPGRHAWHEEDFMDT</sequence>
<protein>
    <recommendedName>
        <fullName evidence="4">Secreted protein</fullName>
    </recommendedName>
</protein>
<feature type="signal peptide" evidence="1">
    <location>
        <begin position="1"/>
        <end position="24"/>
    </location>
</feature>
<keyword evidence="1" id="KW-0732">Signal</keyword>